<dbReference type="Proteomes" id="UP001652660">
    <property type="component" value="Chromosome 2c"/>
</dbReference>
<gene>
    <name evidence="2" type="primary">LOC113724400</name>
</gene>
<protein>
    <recommendedName>
        <fullName evidence="3">Reverse transcriptase domain-containing protein</fullName>
    </recommendedName>
</protein>
<accession>A0ABM4WMZ7</accession>
<evidence type="ECO:0008006" key="3">
    <source>
        <dbReference type="Google" id="ProtNLM"/>
    </source>
</evidence>
<reference evidence="2" key="1">
    <citation type="submission" date="2025-08" db="UniProtKB">
        <authorList>
            <consortium name="RefSeq"/>
        </authorList>
    </citation>
    <scope>IDENTIFICATION</scope>
    <source>
        <tissue evidence="2">Leaves</tissue>
    </source>
</reference>
<dbReference type="PANTHER" id="PTHR46890:SF48">
    <property type="entry name" value="RNA-DIRECTED DNA POLYMERASE"/>
    <property type="match status" value="1"/>
</dbReference>
<proteinExistence type="predicted"/>
<name>A0ABM4WMZ7_COFAR</name>
<organism evidence="1 2">
    <name type="scientific">Coffea arabica</name>
    <name type="common">Arabian coffee</name>
    <dbReference type="NCBI Taxonomy" id="13443"/>
    <lineage>
        <taxon>Eukaryota</taxon>
        <taxon>Viridiplantae</taxon>
        <taxon>Streptophyta</taxon>
        <taxon>Embryophyta</taxon>
        <taxon>Tracheophyta</taxon>
        <taxon>Spermatophyta</taxon>
        <taxon>Magnoliopsida</taxon>
        <taxon>eudicotyledons</taxon>
        <taxon>Gunneridae</taxon>
        <taxon>Pentapetalae</taxon>
        <taxon>asterids</taxon>
        <taxon>lamiids</taxon>
        <taxon>Gentianales</taxon>
        <taxon>Rubiaceae</taxon>
        <taxon>Ixoroideae</taxon>
        <taxon>Gardenieae complex</taxon>
        <taxon>Bertiereae - Coffeeae clade</taxon>
        <taxon>Coffeeae</taxon>
        <taxon>Coffea</taxon>
    </lineage>
</organism>
<sequence length="150" mass="16407">MDNILLAQEMVLELDRKLVQPNLATVDLLFRTFSNSWFSVVINGQPAGFFKSSRGVHQGDPLSPALFLFVAEFLGQGLQQLGLNNKDSCYVSAGGTVPYLAFANDTINFTRCSEPSLKALRDFLLLYQAHSGQKVNAGKSALLPPRPSCN</sequence>
<evidence type="ECO:0000313" key="1">
    <source>
        <dbReference type="Proteomes" id="UP001652660"/>
    </source>
</evidence>
<dbReference type="InterPro" id="IPR052343">
    <property type="entry name" value="Retrotransposon-Effector_Assoc"/>
</dbReference>
<dbReference type="PANTHER" id="PTHR46890">
    <property type="entry name" value="NON-LTR RETROLELEMENT REVERSE TRANSCRIPTASE-LIKE PROTEIN-RELATED"/>
    <property type="match status" value="1"/>
</dbReference>
<evidence type="ECO:0000313" key="2">
    <source>
        <dbReference type="RefSeq" id="XP_071933129.1"/>
    </source>
</evidence>
<dbReference type="GeneID" id="113724400"/>
<dbReference type="RefSeq" id="XP_071933129.1">
    <property type="nucleotide sequence ID" value="XM_072077028.1"/>
</dbReference>
<keyword evidence="1" id="KW-1185">Reference proteome</keyword>